<dbReference type="InterPro" id="IPR006277">
    <property type="entry name" value="Sarcosine_oxidase_asu"/>
</dbReference>
<evidence type="ECO:0000256" key="1">
    <source>
        <dbReference type="ARBA" id="ARBA00008609"/>
    </source>
</evidence>
<feature type="domain" description="GCVT N-terminal" evidence="3">
    <location>
        <begin position="599"/>
        <end position="871"/>
    </location>
</feature>
<dbReference type="Proteomes" id="UP001301140">
    <property type="component" value="Unassembled WGS sequence"/>
</dbReference>
<organism evidence="6 7">
    <name type="scientific">Marinimicrococcus flavescens</name>
    <dbReference type="NCBI Taxonomy" id="3031815"/>
    <lineage>
        <taxon>Bacteria</taxon>
        <taxon>Pseudomonadati</taxon>
        <taxon>Pseudomonadota</taxon>
        <taxon>Alphaproteobacteria</taxon>
        <taxon>Geminicoccales</taxon>
        <taxon>Geminicoccaceae</taxon>
        <taxon>Marinimicrococcus</taxon>
    </lineage>
</organism>
<proteinExistence type="inferred from homology"/>
<evidence type="ECO:0000259" key="4">
    <source>
        <dbReference type="Pfam" id="PF08669"/>
    </source>
</evidence>
<dbReference type="InterPro" id="IPR036188">
    <property type="entry name" value="FAD/NAD-bd_sf"/>
</dbReference>
<dbReference type="SUPFAM" id="SSF51905">
    <property type="entry name" value="FAD/NAD(P)-binding domain"/>
    <property type="match status" value="1"/>
</dbReference>
<dbReference type="Gene3D" id="3.30.1360.120">
    <property type="entry name" value="Probable tRNA modification gtpase trme, domain 1"/>
    <property type="match status" value="1"/>
</dbReference>
<dbReference type="PANTHER" id="PTHR43757">
    <property type="entry name" value="AMINOMETHYLTRANSFERASE"/>
    <property type="match status" value="1"/>
</dbReference>
<dbReference type="NCBIfam" id="TIGR01372">
    <property type="entry name" value="soxA"/>
    <property type="match status" value="1"/>
</dbReference>
<dbReference type="InterPro" id="IPR028896">
    <property type="entry name" value="GcvT/YgfZ/DmdA"/>
</dbReference>
<dbReference type="InterPro" id="IPR029043">
    <property type="entry name" value="GcvT/YgfZ_C"/>
</dbReference>
<gene>
    <name evidence="6" type="ORF">PZ740_08605</name>
</gene>
<feature type="domain" description="SoxA A3" evidence="5">
    <location>
        <begin position="501"/>
        <end position="584"/>
    </location>
</feature>
<dbReference type="AlphaFoldDB" id="A0AAP3XR62"/>
<evidence type="ECO:0000259" key="5">
    <source>
        <dbReference type="Pfam" id="PF17806"/>
    </source>
</evidence>
<accession>A0AAP3XR62</accession>
<dbReference type="GO" id="GO:0046653">
    <property type="term" value="P:tetrahydrofolate metabolic process"/>
    <property type="evidence" value="ECO:0007669"/>
    <property type="project" value="InterPro"/>
</dbReference>
<keyword evidence="2" id="KW-0560">Oxidoreductase</keyword>
<dbReference type="Gene3D" id="1.10.10.1100">
    <property type="entry name" value="BFD-like [2Fe-2S]-binding domain"/>
    <property type="match status" value="1"/>
</dbReference>
<keyword evidence="7" id="KW-1185">Reference proteome</keyword>
<dbReference type="SUPFAM" id="SSF101790">
    <property type="entry name" value="Aminomethyltransferase beta-barrel domain"/>
    <property type="match status" value="1"/>
</dbReference>
<dbReference type="RefSeq" id="WP_327788860.1">
    <property type="nucleotide sequence ID" value="NZ_JARGEQ010000083.1"/>
</dbReference>
<dbReference type="Pfam" id="PF17806">
    <property type="entry name" value="SO_alpha_A3"/>
    <property type="match status" value="1"/>
</dbReference>
<sequence>MSGGEFRLPSGGRIDRSRPLRFSFGGRQYQGYEGDTLASALLANGVRLTARSFKYHRPRGIMGAGYEEPSSFVELAGEDESGNQAITTVRLRDGLRASPVNCWPSPGLDLMAANQLFARMLPAAFYYKTFMWPDWHLFEPHIRRAAGLAAAPQAERRNTRYETRHWHCDVLVAGAGPAGLMAALVAARSGARVLLADEGLEAGGSLLGRKVTVDGRPALDWVAAATAELDGMDNVTRLRDATVWAYREGNLLLVTERSPDAPHVFQRTWRVRAGRVVIATGAIERAMVFADNDRPGMMLASAVQTYVNRYAVRPGRRAVIFTNNTGAYAAAADMLAAGIDIAAIVDSRLQVEDDARALVPGVEILAGHVVQRSHGGRRVTGVTVQPKAGGTPRRLRCDLVCMSGGWSPTVHLFSQSRGRLRYEESVAAFVPAEPAQPAACAGAAEGRFELAAALTDGAEKGRLAAAAMGFRAQAAAVPQTKDAPRYAIEPLWHVEQHKPTAKSFVDVQNDVTLNDIHLAMREGFGAVEHVKRYTTAGMGIDQGKTGNINIIGAIAGKEGVPLEEVGTTTFRSPYVPIEFGALAGARRESVVLPYRHTPMTAWHIEAGAVMYEAGARWRRPGYYPRAGESFQETVNREARTVRTGAAVYDGSPLGKFEIKGRDALRLIEMLYTNAFSSLKTGMGRYGLMLSDDGLVLDDGVTFKLGDGHYLMSTSTGNADEVNRHMTQFCQVERPEWDVHITPVTAAWSNATVCGPRAREVMEALGTDIDLSPDAFPFMAIREGTVAGMQARLCRVSFTGELSFEINVRSRDAAALWRRVLEVGAPFGLIPIGSEANHVLRVEKGFLSLGHEVDATVDPYDLGIGWAMSKKKPDYIGKRAVEIRRKRGGPRRELVGLLIDEPERLVTEGAPITPGGRKEASEGFVSACVWSVVHNRSVALALLKDGRARMGQKAHIRMKDEVVTALITRPCFHDPDGNFLRS</sequence>
<dbReference type="InterPro" id="IPR041854">
    <property type="entry name" value="BFD-like_2Fe2S-bd_dom_sf"/>
</dbReference>
<evidence type="ECO:0000256" key="2">
    <source>
        <dbReference type="ARBA" id="ARBA00023002"/>
    </source>
</evidence>
<dbReference type="Gene3D" id="3.50.50.60">
    <property type="entry name" value="FAD/NAD(P)-binding domain"/>
    <property type="match status" value="1"/>
</dbReference>
<dbReference type="InterPro" id="IPR041117">
    <property type="entry name" value="SoxA_A3"/>
</dbReference>
<dbReference type="InterPro" id="IPR013977">
    <property type="entry name" value="GcvT_C"/>
</dbReference>
<dbReference type="PRINTS" id="PR00368">
    <property type="entry name" value="FADPNR"/>
</dbReference>
<protein>
    <submittedName>
        <fullName evidence="6">Sarcosine oxidase subunit alpha family protein</fullName>
    </submittedName>
</protein>
<dbReference type="Pfam" id="PF08669">
    <property type="entry name" value="GCV_T_C"/>
    <property type="match status" value="1"/>
</dbReference>
<dbReference type="Gene3D" id="3.10.20.440">
    <property type="entry name" value="2Fe-2S iron-sulphur cluster binding domain, sarcosine oxidase, alpha subunit, N-terminal domain"/>
    <property type="match status" value="1"/>
</dbReference>
<name>A0AAP3XR62_9PROT</name>
<feature type="domain" description="Aminomethyltransferase C-terminal" evidence="4">
    <location>
        <begin position="891"/>
        <end position="973"/>
    </location>
</feature>
<evidence type="ECO:0000313" key="7">
    <source>
        <dbReference type="Proteomes" id="UP001301140"/>
    </source>
</evidence>
<dbReference type="Pfam" id="PF13510">
    <property type="entry name" value="Fer2_4"/>
    <property type="match status" value="1"/>
</dbReference>
<dbReference type="PANTHER" id="PTHR43757:SF2">
    <property type="entry name" value="AMINOMETHYLTRANSFERASE, MITOCHONDRIAL"/>
    <property type="match status" value="1"/>
</dbReference>
<evidence type="ECO:0000259" key="3">
    <source>
        <dbReference type="Pfam" id="PF01571"/>
    </source>
</evidence>
<comment type="caution">
    <text evidence="6">The sequence shown here is derived from an EMBL/GenBank/DDBJ whole genome shotgun (WGS) entry which is preliminary data.</text>
</comment>
<reference evidence="6 7" key="1">
    <citation type="submission" date="2023-03" db="EMBL/GenBank/DDBJ databases">
        <title>YIM 152171 draft genome.</title>
        <authorList>
            <person name="Yang Z."/>
        </authorList>
    </citation>
    <scope>NUCLEOTIDE SEQUENCE [LARGE SCALE GENOMIC DNA]</scope>
    <source>
        <strain evidence="6 7">YIM 152171</strain>
    </source>
</reference>
<dbReference type="Pfam" id="PF01571">
    <property type="entry name" value="GCV_T"/>
    <property type="match status" value="1"/>
</dbReference>
<dbReference type="Pfam" id="PF12831">
    <property type="entry name" value="FAD_oxidored"/>
    <property type="match status" value="1"/>
</dbReference>
<dbReference type="SUPFAM" id="SSF103025">
    <property type="entry name" value="Folate-binding domain"/>
    <property type="match status" value="1"/>
</dbReference>
<dbReference type="GO" id="GO:0008115">
    <property type="term" value="F:sarcosine oxidase activity"/>
    <property type="evidence" value="ECO:0007669"/>
    <property type="project" value="InterPro"/>
</dbReference>
<dbReference type="EMBL" id="JARGEQ010000083">
    <property type="protein sequence ID" value="MDF1586444.1"/>
    <property type="molecule type" value="Genomic_DNA"/>
</dbReference>
<comment type="similarity">
    <text evidence="1">Belongs to the GcvT family.</text>
</comment>
<evidence type="ECO:0000313" key="6">
    <source>
        <dbReference type="EMBL" id="MDF1586444.1"/>
    </source>
</evidence>
<dbReference type="PRINTS" id="PR00469">
    <property type="entry name" value="PNDRDTASEII"/>
</dbReference>
<dbReference type="InterPro" id="IPR027266">
    <property type="entry name" value="TrmE/GcvT-like"/>
</dbReference>
<dbReference type="InterPro" id="IPR042204">
    <property type="entry name" value="2Fe-2S-bd_N"/>
</dbReference>
<dbReference type="InterPro" id="IPR006222">
    <property type="entry name" value="GCVT_N"/>
</dbReference>